<keyword evidence="6 10" id="KW-0067">ATP-binding</keyword>
<dbReference type="Pfam" id="PF03255">
    <property type="entry name" value="ACCA"/>
    <property type="match status" value="1"/>
</dbReference>
<dbReference type="NCBIfam" id="TIGR00513">
    <property type="entry name" value="accA"/>
    <property type="match status" value="1"/>
</dbReference>
<dbReference type="GO" id="GO:0005524">
    <property type="term" value="F:ATP binding"/>
    <property type="evidence" value="ECO:0007669"/>
    <property type="project" value="UniProtKB-KW"/>
</dbReference>
<comment type="similarity">
    <text evidence="10">Belongs to the AccA family.</text>
</comment>
<evidence type="ECO:0000256" key="10">
    <source>
        <dbReference type="HAMAP-Rule" id="MF_00823"/>
    </source>
</evidence>
<reference evidence="12 13" key="1">
    <citation type="submission" date="2019-02" db="EMBL/GenBank/DDBJ databases">
        <title>Deep-cultivation of Planctomycetes and their phenomic and genomic characterization uncovers novel biology.</title>
        <authorList>
            <person name="Wiegand S."/>
            <person name="Jogler M."/>
            <person name="Boedeker C."/>
            <person name="Pinto D."/>
            <person name="Vollmers J."/>
            <person name="Rivas-Marin E."/>
            <person name="Kohn T."/>
            <person name="Peeters S.H."/>
            <person name="Heuer A."/>
            <person name="Rast P."/>
            <person name="Oberbeckmann S."/>
            <person name="Bunk B."/>
            <person name="Jeske O."/>
            <person name="Meyerdierks A."/>
            <person name="Storesund J.E."/>
            <person name="Kallscheuer N."/>
            <person name="Luecker S."/>
            <person name="Lage O.M."/>
            <person name="Pohl T."/>
            <person name="Merkel B.J."/>
            <person name="Hornburger P."/>
            <person name="Mueller R.-W."/>
            <person name="Bruemmer F."/>
            <person name="Labrenz M."/>
            <person name="Spormann A.M."/>
            <person name="Op Den Camp H."/>
            <person name="Overmann J."/>
            <person name="Amann R."/>
            <person name="Jetten M.S.M."/>
            <person name="Mascher T."/>
            <person name="Medema M.H."/>
            <person name="Devos D.P."/>
            <person name="Kaster A.-K."/>
            <person name="Ovreas L."/>
            <person name="Rohde M."/>
            <person name="Galperin M.Y."/>
            <person name="Jogler C."/>
        </authorList>
    </citation>
    <scope>NUCLEOTIDE SEQUENCE [LARGE SCALE GENOMIC DNA]</scope>
    <source>
        <strain evidence="12 13">CA54</strain>
    </source>
</reference>
<evidence type="ECO:0000256" key="5">
    <source>
        <dbReference type="ARBA" id="ARBA00022832"/>
    </source>
</evidence>
<dbReference type="InterPro" id="IPR001095">
    <property type="entry name" value="Acetyl_CoA_COase_a_su"/>
</dbReference>
<keyword evidence="2 10" id="KW-0444">Lipid biosynthesis</keyword>
<dbReference type="GO" id="GO:2001295">
    <property type="term" value="P:malonyl-CoA biosynthetic process"/>
    <property type="evidence" value="ECO:0007669"/>
    <property type="project" value="UniProtKB-UniRule"/>
</dbReference>
<dbReference type="Proteomes" id="UP000320735">
    <property type="component" value="Unassembled WGS sequence"/>
</dbReference>
<proteinExistence type="inferred from homology"/>
<accession>A0A5C6BAF4</accession>
<comment type="catalytic activity">
    <reaction evidence="9 10">
        <text>N(6)-carboxybiotinyl-L-lysyl-[protein] + acetyl-CoA = N(6)-biotinyl-L-lysyl-[protein] + malonyl-CoA</text>
        <dbReference type="Rhea" id="RHEA:54728"/>
        <dbReference type="Rhea" id="RHEA-COMP:10505"/>
        <dbReference type="Rhea" id="RHEA-COMP:10506"/>
        <dbReference type="ChEBI" id="CHEBI:57288"/>
        <dbReference type="ChEBI" id="CHEBI:57384"/>
        <dbReference type="ChEBI" id="CHEBI:83144"/>
        <dbReference type="ChEBI" id="CHEBI:83145"/>
        <dbReference type="EC" id="2.1.3.15"/>
    </reaction>
</comment>
<keyword evidence="3 10" id="KW-0808">Transferase</keyword>
<evidence type="ECO:0000259" key="11">
    <source>
        <dbReference type="PROSITE" id="PS50989"/>
    </source>
</evidence>
<comment type="function">
    <text evidence="10">Component of the acetyl coenzyme A carboxylase (ACC) complex. First, biotin carboxylase catalyzes the carboxylation of biotin on its carrier protein (BCCP) and then the CO(2) group is transferred by the carboxyltransferase to acetyl-CoA to form malonyl-CoA.</text>
</comment>
<evidence type="ECO:0000256" key="7">
    <source>
        <dbReference type="ARBA" id="ARBA00023098"/>
    </source>
</evidence>
<dbReference type="GO" id="GO:0009317">
    <property type="term" value="C:acetyl-CoA carboxylase complex"/>
    <property type="evidence" value="ECO:0007669"/>
    <property type="project" value="InterPro"/>
</dbReference>
<dbReference type="UniPathway" id="UPA00655">
    <property type="reaction ID" value="UER00711"/>
</dbReference>
<dbReference type="InterPro" id="IPR029045">
    <property type="entry name" value="ClpP/crotonase-like_dom_sf"/>
</dbReference>
<keyword evidence="10" id="KW-0963">Cytoplasm</keyword>
<dbReference type="GO" id="GO:0006633">
    <property type="term" value="P:fatty acid biosynthetic process"/>
    <property type="evidence" value="ECO:0007669"/>
    <property type="project" value="UniProtKB-KW"/>
</dbReference>
<dbReference type="InterPro" id="IPR011763">
    <property type="entry name" value="COA_CT_C"/>
</dbReference>
<dbReference type="GO" id="GO:0016743">
    <property type="term" value="F:carboxyl- or carbamoyltransferase activity"/>
    <property type="evidence" value="ECO:0007669"/>
    <property type="project" value="UniProtKB-UniRule"/>
</dbReference>
<gene>
    <name evidence="10 12" type="primary">accA</name>
    <name evidence="12" type="ORF">CA54_44950</name>
</gene>
<dbReference type="EC" id="2.1.3.15" evidence="10"/>
<evidence type="ECO:0000256" key="9">
    <source>
        <dbReference type="ARBA" id="ARBA00049152"/>
    </source>
</evidence>
<keyword evidence="13" id="KW-1185">Reference proteome</keyword>
<dbReference type="GO" id="GO:0003989">
    <property type="term" value="F:acetyl-CoA carboxylase activity"/>
    <property type="evidence" value="ECO:0007669"/>
    <property type="project" value="InterPro"/>
</dbReference>
<evidence type="ECO:0000256" key="8">
    <source>
        <dbReference type="ARBA" id="ARBA00023160"/>
    </source>
</evidence>
<evidence type="ECO:0000256" key="2">
    <source>
        <dbReference type="ARBA" id="ARBA00022516"/>
    </source>
</evidence>
<protein>
    <recommendedName>
        <fullName evidence="10">Acetyl-coenzyme A carboxylase carboxyl transferase subunit alpha</fullName>
        <shortName evidence="10">ACCase subunit alpha</shortName>
        <shortName evidence="10">Acetyl-CoA carboxylase carboxyltransferase subunit alpha</shortName>
        <ecNumber evidence="10">2.1.3.15</ecNumber>
    </recommendedName>
</protein>
<sequence>MKSRPSEAYRPIRHVTISPREQESVMATYQPLPFEQPIQELEKQLADLNAQENSTPEHAEQIRQLKLEITRLTREIFDNLSAWETVKVARQTGRPQTPDYIELVFDEFVELHGDRAFGDDRAILTGLAKLNGRKIMLIGQQKGRTVQERSECLYGCAHPEGYRKALSRMQMAAKYGLPIVCFIDTPGAYPGIGAEERGQAYTIAYNLREMSRISTPITAVVLGEGGSGGALGIGIADHVAVLQHAYYSVISPEGCAGILWKHVEHASKAAEALKFTSADLLRMGIVDEVIPEPLGGAHRNHRRMAMALKASLTESLKALDGLSSEELLDRRYEKFRRIGVFEETTVTETIAATDNVPDADAEIAPDANS</sequence>
<dbReference type="AlphaFoldDB" id="A0A5C6BAF4"/>
<dbReference type="NCBIfam" id="NF041504">
    <property type="entry name" value="AccA_sub"/>
    <property type="match status" value="1"/>
</dbReference>
<comment type="subcellular location">
    <subcellularLocation>
        <location evidence="10">Cytoplasm</location>
    </subcellularLocation>
</comment>
<dbReference type="Gene3D" id="3.90.226.10">
    <property type="entry name" value="2-enoyl-CoA Hydratase, Chain A, domain 1"/>
    <property type="match status" value="1"/>
</dbReference>
<keyword evidence="8 10" id="KW-0275">Fatty acid biosynthesis</keyword>
<dbReference type="PRINTS" id="PR01069">
    <property type="entry name" value="ACCCTRFRASEA"/>
</dbReference>
<feature type="domain" description="CoA carboxyltransferase C-terminal" evidence="11">
    <location>
        <begin position="64"/>
        <end position="318"/>
    </location>
</feature>
<comment type="subunit">
    <text evidence="10">Acetyl-CoA carboxylase is a heterohexamer composed of biotin carboxyl carrier protein (AccB), biotin carboxylase (AccC) and two subunits each of ACCase subunit alpha (AccA) and ACCase subunit beta (AccD).</text>
</comment>
<evidence type="ECO:0000313" key="12">
    <source>
        <dbReference type="EMBL" id="TWU09255.1"/>
    </source>
</evidence>
<evidence type="ECO:0000256" key="1">
    <source>
        <dbReference type="ARBA" id="ARBA00004956"/>
    </source>
</evidence>
<evidence type="ECO:0000256" key="3">
    <source>
        <dbReference type="ARBA" id="ARBA00022679"/>
    </source>
</evidence>
<keyword evidence="12" id="KW-0436">Ligase</keyword>
<comment type="pathway">
    <text evidence="1 10">Lipid metabolism; malonyl-CoA biosynthesis; malonyl-CoA from acetyl-CoA: step 1/1.</text>
</comment>
<organism evidence="12 13">
    <name type="scientific">Symmachiella macrocystis</name>
    <dbReference type="NCBI Taxonomy" id="2527985"/>
    <lineage>
        <taxon>Bacteria</taxon>
        <taxon>Pseudomonadati</taxon>
        <taxon>Planctomycetota</taxon>
        <taxon>Planctomycetia</taxon>
        <taxon>Planctomycetales</taxon>
        <taxon>Planctomycetaceae</taxon>
        <taxon>Symmachiella</taxon>
    </lineage>
</organism>
<dbReference type="HAMAP" id="MF_00823">
    <property type="entry name" value="AcetylCoA_CT_alpha"/>
    <property type="match status" value="1"/>
</dbReference>
<name>A0A5C6BAF4_9PLAN</name>
<dbReference type="EMBL" id="SJPP01000002">
    <property type="protein sequence ID" value="TWU09255.1"/>
    <property type="molecule type" value="Genomic_DNA"/>
</dbReference>
<evidence type="ECO:0000313" key="13">
    <source>
        <dbReference type="Proteomes" id="UP000320735"/>
    </source>
</evidence>
<dbReference type="NCBIfam" id="NF004344">
    <property type="entry name" value="PRK05724.1"/>
    <property type="match status" value="1"/>
</dbReference>
<evidence type="ECO:0000256" key="6">
    <source>
        <dbReference type="ARBA" id="ARBA00022840"/>
    </source>
</evidence>
<dbReference type="PANTHER" id="PTHR42853:SF3">
    <property type="entry name" value="ACETYL-COENZYME A CARBOXYLASE CARBOXYL TRANSFERASE SUBUNIT ALPHA, CHLOROPLASTIC"/>
    <property type="match status" value="1"/>
</dbReference>
<dbReference type="SUPFAM" id="SSF52096">
    <property type="entry name" value="ClpP/crotonase"/>
    <property type="match status" value="1"/>
</dbReference>
<keyword evidence="7 10" id="KW-0443">Lipid metabolism</keyword>
<evidence type="ECO:0000256" key="4">
    <source>
        <dbReference type="ARBA" id="ARBA00022741"/>
    </source>
</evidence>
<dbReference type="PROSITE" id="PS50989">
    <property type="entry name" value="COA_CT_CTER"/>
    <property type="match status" value="1"/>
</dbReference>
<keyword evidence="5 10" id="KW-0276">Fatty acid metabolism</keyword>
<dbReference type="PANTHER" id="PTHR42853">
    <property type="entry name" value="ACETYL-COENZYME A CARBOXYLASE CARBOXYL TRANSFERASE SUBUNIT ALPHA"/>
    <property type="match status" value="1"/>
</dbReference>
<keyword evidence="4 10" id="KW-0547">Nucleotide-binding</keyword>
<comment type="caution">
    <text evidence="12">The sequence shown here is derived from an EMBL/GenBank/DDBJ whole genome shotgun (WGS) entry which is preliminary data.</text>
</comment>